<feature type="domain" description="HTH marR-type" evidence="1">
    <location>
        <begin position="1"/>
        <end position="115"/>
    </location>
</feature>
<protein>
    <submittedName>
        <fullName evidence="2">MarR family transcriptional regulator</fullName>
    </submittedName>
</protein>
<evidence type="ECO:0000259" key="1">
    <source>
        <dbReference type="PROSITE" id="PS50995"/>
    </source>
</evidence>
<dbReference type="OrthoDB" id="1467380at2"/>
<dbReference type="InterPro" id="IPR036390">
    <property type="entry name" value="WH_DNA-bd_sf"/>
</dbReference>
<dbReference type="GO" id="GO:0006950">
    <property type="term" value="P:response to stress"/>
    <property type="evidence" value="ECO:0007669"/>
    <property type="project" value="TreeGrafter"/>
</dbReference>
<dbReference type="InterPro" id="IPR039422">
    <property type="entry name" value="MarR/SlyA-like"/>
</dbReference>
<gene>
    <name evidence="2" type="ORF">H0A68_19250</name>
</gene>
<dbReference type="Pfam" id="PF01047">
    <property type="entry name" value="MarR"/>
    <property type="match status" value="1"/>
</dbReference>
<keyword evidence="3" id="KW-1185">Reference proteome</keyword>
<evidence type="ECO:0000313" key="2">
    <source>
        <dbReference type="EMBL" id="NYT39016.1"/>
    </source>
</evidence>
<evidence type="ECO:0000313" key="3">
    <source>
        <dbReference type="Proteomes" id="UP000580517"/>
    </source>
</evidence>
<dbReference type="PROSITE" id="PS50995">
    <property type="entry name" value="HTH_MARR_2"/>
    <property type="match status" value="1"/>
</dbReference>
<accession>A0A853FM88</accession>
<reference evidence="2 3" key="1">
    <citation type="submission" date="2020-07" db="EMBL/GenBank/DDBJ databases">
        <title>Taxonomic revisions and descriptions of new bacterial species based on genomic comparisons in the high-G+C-content subgroup of the family Alcaligenaceae.</title>
        <authorList>
            <person name="Szabo A."/>
            <person name="Felfoldi T."/>
        </authorList>
    </citation>
    <scope>NUCLEOTIDE SEQUENCE [LARGE SCALE GENOMIC DNA]</scope>
    <source>
        <strain evidence="2 3">DSM 25264</strain>
    </source>
</reference>
<dbReference type="GO" id="GO:0003700">
    <property type="term" value="F:DNA-binding transcription factor activity"/>
    <property type="evidence" value="ECO:0007669"/>
    <property type="project" value="InterPro"/>
</dbReference>
<dbReference type="CDD" id="cd00090">
    <property type="entry name" value="HTH_ARSR"/>
    <property type="match status" value="1"/>
</dbReference>
<name>A0A853FM88_9BURK</name>
<organism evidence="2 3">
    <name type="scientific">Allopusillimonas soli</name>
    <dbReference type="NCBI Taxonomy" id="659016"/>
    <lineage>
        <taxon>Bacteria</taxon>
        <taxon>Pseudomonadati</taxon>
        <taxon>Pseudomonadota</taxon>
        <taxon>Betaproteobacteria</taxon>
        <taxon>Burkholderiales</taxon>
        <taxon>Alcaligenaceae</taxon>
        <taxon>Allopusillimonas</taxon>
    </lineage>
</organism>
<sequence length="123" mass="13890">MTAFETAIGHSMPRWRILLRLHQDGEMSQKQLAACLPMDPAALTRHIKAIEAMGWVERHNDQLDNRLTNVALTEPGRTLVEEALPRRAAFIRDMFVDLSPEQANALTELLRALESRMRGGTSN</sequence>
<comment type="caution">
    <text evidence="2">The sequence shown here is derived from an EMBL/GenBank/DDBJ whole genome shotgun (WGS) entry which is preliminary data.</text>
</comment>
<proteinExistence type="predicted"/>
<dbReference type="PANTHER" id="PTHR33164">
    <property type="entry name" value="TRANSCRIPTIONAL REGULATOR, MARR FAMILY"/>
    <property type="match status" value="1"/>
</dbReference>
<dbReference type="PANTHER" id="PTHR33164:SF43">
    <property type="entry name" value="HTH-TYPE TRANSCRIPTIONAL REPRESSOR YETL"/>
    <property type="match status" value="1"/>
</dbReference>
<dbReference type="SMART" id="SM00347">
    <property type="entry name" value="HTH_MARR"/>
    <property type="match status" value="1"/>
</dbReference>
<dbReference type="SUPFAM" id="SSF46785">
    <property type="entry name" value="Winged helix' DNA-binding domain"/>
    <property type="match status" value="1"/>
</dbReference>
<dbReference type="InterPro" id="IPR036388">
    <property type="entry name" value="WH-like_DNA-bd_sf"/>
</dbReference>
<dbReference type="InterPro" id="IPR000835">
    <property type="entry name" value="HTH_MarR-typ"/>
</dbReference>
<dbReference type="AlphaFoldDB" id="A0A853FM88"/>
<dbReference type="EMBL" id="JACCEW010000009">
    <property type="protein sequence ID" value="NYT39016.1"/>
    <property type="molecule type" value="Genomic_DNA"/>
</dbReference>
<dbReference type="InterPro" id="IPR011991">
    <property type="entry name" value="ArsR-like_HTH"/>
</dbReference>
<dbReference type="Gene3D" id="1.10.10.10">
    <property type="entry name" value="Winged helix-like DNA-binding domain superfamily/Winged helix DNA-binding domain"/>
    <property type="match status" value="1"/>
</dbReference>
<dbReference type="Proteomes" id="UP000580517">
    <property type="component" value="Unassembled WGS sequence"/>
</dbReference>
<dbReference type="PRINTS" id="PR00598">
    <property type="entry name" value="HTHMARR"/>
</dbReference>